<evidence type="ECO:0000259" key="5">
    <source>
        <dbReference type="Pfam" id="PF23565"/>
    </source>
</evidence>
<dbReference type="Pfam" id="PF23565">
    <property type="entry name" value="ARM_TANGO6"/>
    <property type="match status" value="1"/>
</dbReference>
<keyword evidence="2" id="KW-0677">Repeat</keyword>
<dbReference type="PANTHER" id="PTHR20959">
    <property type="entry name" value="TRANSPORT AND GOLGI ORGANIZATION PROTEIN 6 FAMILY MEMBER"/>
    <property type="match status" value="1"/>
</dbReference>
<dbReference type="Proteomes" id="UP000019118">
    <property type="component" value="Unassembled WGS sequence"/>
</dbReference>
<dbReference type="GeneID" id="109544892"/>
<dbReference type="InterPro" id="IPR000357">
    <property type="entry name" value="HEAT"/>
</dbReference>
<dbReference type="KEGG" id="dpa:109544892"/>
<dbReference type="SUPFAM" id="SSF48371">
    <property type="entry name" value="ARM repeat"/>
    <property type="match status" value="1"/>
</dbReference>
<dbReference type="EnsemblMetazoa" id="XM_019915311.1">
    <property type="protein sequence ID" value="XP_019770870.1"/>
    <property type="gene ID" value="LOC109544892"/>
</dbReference>
<reference evidence="6" key="2">
    <citation type="submission" date="2024-08" db="UniProtKB">
        <authorList>
            <consortium name="EnsemblMetazoa"/>
        </authorList>
    </citation>
    <scope>IDENTIFICATION</scope>
</reference>
<dbReference type="InterPro" id="IPR039600">
    <property type="entry name" value="TANGO6/Rtp1"/>
</dbReference>
<dbReference type="InterPro" id="IPR019451">
    <property type="entry name" value="Rtp1_C1"/>
</dbReference>
<dbReference type="InterPro" id="IPR011989">
    <property type="entry name" value="ARM-like"/>
</dbReference>
<proteinExistence type="inferred from homology"/>
<dbReference type="CTD" id="79613"/>
<accession>A0AAR5QCC4</accession>
<dbReference type="AlphaFoldDB" id="A0AAR5QCC4"/>
<keyword evidence="7" id="KW-1185">Reference proteome</keyword>
<reference evidence="7" key="1">
    <citation type="journal article" date="2013" name="Genome Biol.">
        <title>Draft genome of the mountain pine beetle, Dendroctonus ponderosae Hopkins, a major forest pest.</title>
        <authorList>
            <person name="Keeling C.I."/>
            <person name="Yuen M.M."/>
            <person name="Liao N.Y."/>
            <person name="Docking T.R."/>
            <person name="Chan S.K."/>
            <person name="Taylor G.A."/>
            <person name="Palmquist D.L."/>
            <person name="Jackman S.D."/>
            <person name="Nguyen A."/>
            <person name="Li M."/>
            <person name="Henderson H."/>
            <person name="Janes J.K."/>
            <person name="Zhao Y."/>
            <person name="Pandoh P."/>
            <person name="Moore R."/>
            <person name="Sperling F.A."/>
            <person name="Huber D.P."/>
            <person name="Birol I."/>
            <person name="Jones S.J."/>
            <person name="Bohlmann J."/>
        </authorList>
    </citation>
    <scope>NUCLEOTIDE SEQUENCE</scope>
</reference>
<comment type="similarity">
    <text evidence="1">Belongs to the Tango6 family.</text>
</comment>
<dbReference type="PANTHER" id="PTHR20959:SF1">
    <property type="entry name" value="TRANSPORT AND GOLGI ORGANIZATION PROTEIN 6 HOMOLOG"/>
    <property type="match status" value="1"/>
</dbReference>
<feature type="domain" description="RNA polymerase II assembly factor Rtp1 C-terminal" evidence="3">
    <location>
        <begin position="873"/>
        <end position="905"/>
    </location>
</feature>
<evidence type="ECO:0000256" key="1">
    <source>
        <dbReference type="ARBA" id="ARBA00005724"/>
    </source>
</evidence>
<name>A0AAR5QCC4_DENPD</name>
<protein>
    <recommendedName>
        <fullName evidence="8">RNA polymerase II assembly factor Rtp1 C-terminal domain-containing protein</fullName>
    </recommendedName>
</protein>
<evidence type="ECO:0000313" key="6">
    <source>
        <dbReference type="EnsemblMetazoa" id="XP_019770870.1"/>
    </source>
</evidence>
<feature type="domain" description="RNA polymerase II assembly factor Rtp1 C-terminal" evidence="4">
    <location>
        <begin position="668"/>
        <end position="781"/>
    </location>
</feature>
<dbReference type="InterPro" id="IPR016024">
    <property type="entry name" value="ARM-type_fold"/>
</dbReference>
<dbReference type="Pfam" id="PF10363">
    <property type="entry name" value="RTP1_C1"/>
    <property type="match status" value="1"/>
</dbReference>
<evidence type="ECO:0000313" key="7">
    <source>
        <dbReference type="Proteomes" id="UP000019118"/>
    </source>
</evidence>
<dbReference type="InterPro" id="IPR019414">
    <property type="entry name" value="Rtp1_C2"/>
</dbReference>
<dbReference type="GO" id="GO:0009306">
    <property type="term" value="P:protein secretion"/>
    <property type="evidence" value="ECO:0007669"/>
    <property type="project" value="TreeGrafter"/>
</dbReference>
<dbReference type="Pfam" id="PF10304">
    <property type="entry name" value="RTP1_C2"/>
    <property type="match status" value="1"/>
</dbReference>
<sequence length="927" mass="106646">MEGTDFGKASWFVDQLRCLRIENLKEKYVSQFSDKCVEANKMLGSFEKIERYCENITKHYFSDPKLIEWQYLVYNLYLLKRLGEVLEANDDIRNTLSVKETQDARRSIEEVVTLGIQTKLVPKLPYRINQVFTCADDKFYEYNLLKCTVFALCDFLHNASLRPIILPDSLKIILTGLYQIGHCVLKSQSDLEVNDQLYEQLLSERRTALALLEELEKTIHPSIYVKAIMMMPDRGCPVWFNKAVYQVLSRIMNSPKGIEKIAVAVLDGVANDQTKSWYALDVLFRLIERGKKQSNFLDMCKQVVRLAHKYYDEPDCLIYERLFVLCTKNFFKSDENGLCTDLFVQSVLEVLLRFTLNNYRHTNRVITQLVKKNIRLIHQLFVQPSECPSLPVIMLQFPLQVIFKIFLATMENNLFKTTHYECKAILRKFIADQRNDDAIFDAFMFEIYPDHILPFTNKATLNIDGQDIVVNPTEHSSISPTAVNSEGICQLLGTNPDWLSRFFNYLLRCLVHREKYFPKCNEELLTLEEELANPSIERQLAVFRCLATLAADQTLQSRIVESPQEIIKFIKKVLEDGIAANAHTTTNYESHEFQSIFTVVMILQSLMSNCTRKEVEAYQVLNDPLWMIRADGHHEELLEMIYKVLEYLDLGGTTRKNTENLTDDRLKFDTILKQIYDPLLPVRGHALLTLRKLVENRETLVKDRKQAILTIFRENLNNQDSFIYLNAIEGVAALCNSFTDTVINTLCEEFSESARTGDDRHEVRLKLGEVLVRVSKNLGEMAPRYKAVLLNAFLVGTKDDDPLVRASSLSNLGEICRVLGFKLGSIISEILVCVNSIIATDKSAEPRRAAVAVLRQLFQGLATEILVELKESLLPIYKMLKNIYYNDKDDTMRLHAQLALEELNDCIVGLTFATPVLSTEKKIVLMK</sequence>
<dbReference type="Pfam" id="PF02985">
    <property type="entry name" value="HEAT"/>
    <property type="match status" value="1"/>
</dbReference>
<evidence type="ECO:0000259" key="3">
    <source>
        <dbReference type="Pfam" id="PF10304"/>
    </source>
</evidence>
<evidence type="ECO:0000259" key="4">
    <source>
        <dbReference type="Pfam" id="PF10363"/>
    </source>
</evidence>
<dbReference type="Gene3D" id="1.25.10.10">
    <property type="entry name" value="Leucine-rich Repeat Variant"/>
    <property type="match status" value="1"/>
</dbReference>
<organism evidence="6 7">
    <name type="scientific">Dendroctonus ponderosae</name>
    <name type="common">Mountain pine beetle</name>
    <dbReference type="NCBI Taxonomy" id="77166"/>
    <lineage>
        <taxon>Eukaryota</taxon>
        <taxon>Metazoa</taxon>
        <taxon>Ecdysozoa</taxon>
        <taxon>Arthropoda</taxon>
        <taxon>Hexapoda</taxon>
        <taxon>Insecta</taxon>
        <taxon>Pterygota</taxon>
        <taxon>Neoptera</taxon>
        <taxon>Endopterygota</taxon>
        <taxon>Coleoptera</taxon>
        <taxon>Polyphaga</taxon>
        <taxon>Cucujiformia</taxon>
        <taxon>Curculionidae</taxon>
        <taxon>Scolytinae</taxon>
        <taxon>Dendroctonus</taxon>
    </lineage>
</organism>
<dbReference type="InterPro" id="IPR057407">
    <property type="entry name" value="HEAT_TANGO6"/>
</dbReference>
<feature type="domain" description="TANGO6 HEAT repeat" evidence="5">
    <location>
        <begin position="254"/>
        <end position="438"/>
    </location>
</feature>
<evidence type="ECO:0008006" key="8">
    <source>
        <dbReference type="Google" id="ProtNLM"/>
    </source>
</evidence>
<evidence type="ECO:0000256" key="2">
    <source>
        <dbReference type="ARBA" id="ARBA00022737"/>
    </source>
</evidence>